<dbReference type="EMBL" id="WJBB01000006">
    <property type="protein sequence ID" value="MBC3796731.1"/>
    <property type="molecule type" value="Genomic_DNA"/>
</dbReference>
<gene>
    <name evidence="3" type="ORF">GH807_06670</name>
</gene>
<evidence type="ECO:0000256" key="2">
    <source>
        <dbReference type="SAM" id="Phobius"/>
    </source>
</evidence>
<name>A0ABR6WKH0_9FIRM</name>
<protein>
    <recommendedName>
        <fullName evidence="5">DUF2637 domain-containing protein</fullName>
    </recommendedName>
</protein>
<feature type="transmembrane region" description="Helical" evidence="2">
    <location>
        <begin position="72"/>
        <end position="94"/>
    </location>
</feature>
<evidence type="ECO:0008006" key="5">
    <source>
        <dbReference type="Google" id="ProtNLM"/>
    </source>
</evidence>
<feature type="transmembrane region" description="Helical" evidence="2">
    <location>
        <begin position="39"/>
        <end position="60"/>
    </location>
</feature>
<sequence length="507" mass="58135">MKLSLGKCWGLLIFDMIGLAISGYAFLLVYQIITTLSNANAFIILMGFFVGIKVVVLSLYDLNRNMLHKNIPFLGALISVLGNGIIFGLCWFLIPEVPATFFIGLAIIDFLMVTLCHLLWWVLIGKDEENGKENGKVKEKVVKKKEEAVKMKEEVVKKKKGAKEKKTWLAPTDDEESEYDSIFTSLLENEKKGQKRYTEPENRNVFEEEKRYQTSDFLDEIKQNLKKDHQLPEERLGVRAPSVFQSPSQKQGLVEKKIETELPGKKKDEINDHLPINIKNEVAEPFQKTTEKPALSPTNPLSTKDTNELFVPFPNVQRKENTVPVKSEDRSDNALGIGEPTVEREEDFISIERRLSYLFNEIEKSMKETQYLQSAVGVFQKEVETYTPITGDEKIIATGNLIREKLKMIIDKQFVVDEVLDDLIRLSKLINNRINDLDIIEAGLNQRKIALDQKDVLFVEEHDRGEMDTEIEIMPEEVVLENLDSEFIVAGDDYETVRKYLIQNPEK</sequence>
<comment type="caution">
    <text evidence="3">The sequence shown here is derived from an EMBL/GenBank/DDBJ whole genome shotgun (WGS) entry which is preliminary data.</text>
</comment>
<evidence type="ECO:0000256" key="1">
    <source>
        <dbReference type="SAM" id="MobiDB-lite"/>
    </source>
</evidence>
<keyword evidence="2" id="KW-1133">Transmembrane helix</keyword>
<evidence type="ECO:0000313" key="4">
    <source>
        <dbReference type="Proteomes" id="UP000653358"/>
    </source>
</evidence>
<feature type="transmembrane region" description="Helical" evidence="2">
    <location>
        <begin position="100"/>
        <end position="123"/>
    </location>
</feature>
<feature type="transmembrane region" description="Helical" evidence="2">
    <location>
        <begin position="12"/>
        <end position="33"/>
    </location>
</feature>
<reference evidence="3 4" key="1">
    <citation type="journal article" date="2020" name="mSystems">
        <title>Defining Genomic and Predicted Metabolic Features of the Acetobacterium Genus.</title>
        <authorList>
            <person name="Ross D.E."/>
            <person name="Marshall C.W."/>
            <person name="Gulliver D."/>
            <person name="May H.D."/>
            <person name="Norman R.S."/>
        </authorList>
    </citation>
    <scope>NUCLEOTIDE SEQUENCE [LARGE SCALE GENOMIC DNA]</scope>
    <source>
        <strain evidence="3 4">DSM 9173</strain>
    </source>
</reference>
<proteinExistence type="predicted"/>
<keyword evidence="2" id="KW-0812">Transmembrane</keyword>
<dbReference type="RefSeq" id="WP_148603442.1">
    <property type="nucleotide sequence ID" value="NZ_RXYB01000008.1"/>
</dbReference>
<evidence type="ECO:0000313" key="3">
    <source>
        <dbReference type="EMBL" id="MBC3796731.1"/>
    </source>
</evidence>
<accession>A0ABR6WKH0</accession>
<dbReference type="Proteomes" id="UP000653358">
    <property type="component" value="Unassembled WGS sequence"/>
</dbReference>
<keyword evidence="4" id="KW-1185">Reference proteome</keyword>
<organism evidence="3 4">
    <name type="scientific">Acetobacterium tundrae</name>
    <dbReference type="NCBI Taxonomy" id="132932"/>
    <lineage>
        <taxon>Bacteria</taxon>
        <taxon>Bacillati</taxon>
        <taxon>Bacillota</taxon>
        <taxon>Clostridia</taxon>
        <taxon>Eubacteriales</taxon>
        <taxon>Eubacteriaceae</taxon>
        <taxon>Acetobacterium</taxon>
    </lineage>
</organism>
<keyword evidence="2" id="KW-0472">Membrane</keyword>
<feature type="region of interest" description="Disordered" evidence="1">
    <location>
        <begin position="287"/>
        <end position="307"/>
    </location>
</feature>